<keyword evidence="2" id="KW-1185">Reference proteome</keyword>
<proteinExistence type="predicted"/>
<comment type="caution">
    <text evidence="1">The sequence shown here is derived from an EMBL/GenBank/DDBJ whole genome shotgun (WGS) entry which is preliminary data.</text>
</comment>
<name>A0A7J7GQ73_CAMSI</name>
<dbReference type="Proteomes" id="UP000593564">
    <property type="component" value="Unassembled WGS sequence"/>
</dbReference>
<organism evidence="1 2">
    <name type="scientific">Camellia sinensis</name>
    <name type="common">Tea plant</name>
    <name type="synonym">Thea sinensis</name>
    <dbReference type="NCBI Taxonomy" id="4442"/>
    <lineage>
        <taxon>Eukaryota</taxon>
        <taxon>Viridiplantae</taxon>
        <taxon>Streptophyta</taxon>
        <taxon>Embryophyta</taxon>
        <taxon>Tracheophyta</taxon>
        <taxon>Spermatophyta</taxon>
        <taxon>Magnoliopsida</taxon>
        <taxon>eudicotyledons</taxon>
        <taxon>Gunneridae</taxon>
        <taxon>Pentapetalae</taxon>
        <taxon>asterids</taxon>
        <taxon>Ericales</taxon>
        <taxon>Theaceae</taxon>
        <taxon>Camellia</taxon>
    </lineage>
</organism>
<reference evidence="2" key="1">
    <citation type="journal article" date="2020" name="Nat. Commun.">
        <title>Genome assembly of wild tea tree DASZ reveals pedigree and selection history of tea varieties.</title>
        <authorList>
            <person name="Zhang W."/>
            <person name="Zhang Y."/>
            <person name="Qiu H."/>
            <person name="Guo Y."/>
            <person name="Wan H."/>
            <person name="Zhang X."/>
            <person name="Scossa F."/>
            <person name="Alseekh S."/>
            <person name="Zhang Q."/>
            <person name="Wang P."/>
            <person name="Xu L."/>
            <person name="Schmidt M.H."/>
            <person name="Jia X."/>
            <person name="Li D."/>
            <person name="Zhu A."/>
            <person name="Guo F."/>
            <person name="Chen W."/>
            <person name="Ni D."/>
            <person name="Usadel B."/>
            <person name="Fernie A.R."/>
            <person name="Wen W."/>
        </authorList>
    </citation>
    <scope>NUCLEOTIDE SEQUENCE [LARGE SCALE GENOMIC DNA]</scope>
    <source>
        <strain evidence="2">cv. G240</strain>
    </source>
</reference>
<accession>A0A7J7GQ73</accession>
<dbReference type="EMBL" id="JACBKZ010000009">
    <property type="protein sequence ID" value="KAF5942949.1"/>
    <property type="molecule type" value="Genomic_DNA"/>
</dbReference>
<dbReference type="AlphaFoldDB" id="A0A7J7GQ73"/>
<gene>
    <name evidence="1" type="ORF">HYC85_020591</name>
</gene>
<protein>
    <submittedName>
        <fullName evidence="1">Uncharacterized protein</fullName>
    </submittedName>
</protein>
<sequence length="135" mass="15521">MHATNKLQFKNLSHKLAIDFNFAQNHARTSLNTTMRASLLDGMANTGMVELGEVQLTTYLAEKTFTGQPSFQNEYLPRNKKKLGLFALIYLQNSSLSNLCDFIAQNLTKQILISYAMDQIFALFHIIYMNYMQRE</sequence>
<evidence type="ECO:0000313" key="2">
    <source>
        <dbReference type="Proteomes" id="UP000593564"/>
    </source>
</evidence>
<reference evidence="1 2" key="2">
    <citation type="submission" date="2020-07" db="EMBL/GenBank/DDBJ databases">
        <title>Genome assembly of wild tea tree DASZ reveals pedigree and selection history of tea varieties.</title>
        <authorList>
            <person name="Zhang W."/>
        </authorList>
    </citation>
    <scope>NUCLEOTIDE SEQUENCE [LARGE SCALE GENOMIC DNA]</scope>
    <source>
        <strain evidence="2">cv. G240</strain>
        <tissue evidence="1">Leaf</tissue>
    </source>
</reference>
<evidence type="ECO:0000313" key="1">
    <source>
        <dbReference type="EMBL" id="KAF5942949.1"/>
    </source>
</evidence>